<comment type="caution">
    <text evidence="3">The sequence shown here is derived from an EMBL/GenBank/DDBJ whole genome shotgun (WGS) entry which is preliminary data.</text>
</comment>
<dbReference type="AlphaFoldDB" id="A0A949K3F4"/>
<feature type="domain" description="DUF676" evidence="2">
    <location>
        <begin position="133"/>
        <end position="245"/>
    </location>
</feature>
<protein>
    <submittedName>
        <fullName evidence="3">Triacylglycerol lipase</fullName>
    </submittedName>
</protein>
<dbReference type="SUPFAM" id="SSF53474">
    <property type="entry name" value="alpha/beta-Hydrolases"/>
    <property type="match status" value="1"/>
</dbReference>
<evidence type="ECO:0000313" key="4">
    <source>
        <dbReference type="Proteomes" id="UP000712157"/>
    </source>
</evidence>
<keyword evidence="1" id="KW-0812">Transmembrane</keyword>
<reference evidence="3" key="1">
    <citation type="submission" date="2021-06" db="EMBL/GenBank/DDBJ databases">
        <title>Description of novel taxa of the family Lachnospiraceae.</title>
        <authorList>
            <person name="Chaplin A.V."/>
            <person name="Sokolova S.R."/>
            <person name="Pikina A.P."/>
            <person name="Korzhanova M."/>
            <person name="Belova V."/>
            <person name="Korostin D."/>
            <person name="Efimov B.A."/>
        </authorList>
    </citation>
    <scope>NUCLEOTIDE SEQUENCE</scope>
    <source>
        <strain evidence="3">ASD5720</strain>
    </source>
</reference>
<feature type="transmembrane region" description="Helical" evidence="1">
    <location>
        <begin position="12"/>
        <end position="32"/>
    </location>
</feature>
<feature type="transmembrane region" description="Helical" evidence="1">
    <location>
        <begin position="81"/>
        <end position="98"/>
    </location>
</feature>
<feature type="transmembrane region" description="Helical" evidence="1">
    <location>
        <begin position="44"/>
        <end position="69"/>
    </location>
</feature>
<proteinExistence type="predicted"/>
<evidence type="ECO:0000313" key="3">
    <source>
        <dbReference type="EMBL" id="MBU9735921.1"/>
    </source>
</evidence>
<evidence type="ECO:0000259" key="2">
    <source>
        <dbReference type="Pfam" id="PF05057"/>
    </source>
</evidence>
<evidence type="ECO:0000256" key="1">
    <source>
        <dbReference type="SAM" id="Phobius"/>
    </source>
</evidence>
<dbReference type="Proteomes" id="UP000712157">
    <property type="component" value="Unassembled WGS sequence"/>
</dbReference>
<dbReference type="InterPro" id="IPR007751">
    <property type="entry name" value="DUF676_lipase-like"/>
</dbReference>
<dbReference type="Pfam" id="PF05057">
    <property type="entry name" value="DUF676"/>
    <property type="match status" value="1"/>
</dbReference>
<dbReference type="InterPro" id="IPR029058">
    <property type="entry name" value="AB_hydrolase_fold"/>
</dbReference>
<keyword evidence="1" id="KW-0472">Membrane</keyword>
<dbReference type="EMBL" id="JAHQCW010000006">
    <property type="protein sequence ID" value="MBU9735921.1"/>
    <property type="molecule type" value="Genomic_DNA"/>
</dbReference>
<sequence>MTVRLQALSGGYELILVTGVSAVAEVAFLVWFGTQRLSNWGEVVIFLLNILVAVILGFLMMLNGFLRIIATSTQISLFKRLAWLLLWWVPVLNLWLTFSICHAVRMEYEFELSKIELNEVRRENECCKTRYPVVMVHGVFFRDWQYFNYWGRIPKELIRNGCTVYYGKQQSAASVETSARELKERVLSIIEETGCEKVNLIAHSKGGLDSRYAISRLGLAPYVASLTTINTPHLGCCWVDQVLARCPKKLLSFVAAKYNRIFSKLGDASPDFEAAVFDLTHDHCSQFNEETGDYSDILCQSVMSRMSSMFSDGVPCNIGYLLVKHCEGVNDGLVCADSAVWGKFLGYLDTPGRRGISHGDMIDLRRENIRGFDVREFYVELVKKLKEQGY</sequence>
<dbReference type="Gene3D" id="3.40.50.1820">
    <property type="entry name" value="alpha/beta hydrolase"/>
    <property type="match status" value="1"/>
</dbReference>
<gene>
    <name evidence="3" type="ORF">KTH89_05185</name>
</gene>
<keyword evidence="1" id="KW-1133">Transmembrane helix</keyword>
<accession>A0A949K3F4</accession>
<organism evidence="3 4">
    <name type="scientific">Diplocloster agilis</name>
    <dbReference type="NCBI Taxonomy" id="2850323"/>
    <lineage>
        <taxon>Bacteria</taxon>
        <taxon>Bacillati</taxon>
        <taxon>Bacillota</taxon>
        <taxon>Clostridia</taxon>
        <taxon>Lachnospirales</taxon>
        <taxon>Lachnospiraceae</taxon>
        <taxon>Diplocloster</taxon>
    </lineage>
</organism>
<keyword evidence="4" id="KW-1185">Reference proteome</keyword>
<name>A0A949K3F4_9FIRM</name>